<keyword evidence="6" id="KW-0472">Membrane</keyword>
<dbReference type="GO" id="GO:0016020">
    <property type="term" value="C:membrane"/>
    <property type="evidence" value="ECO:0007669"/>
    <property type="project" value="UniProtKB-SubCell"/>
</dbReference>
<evidence type="ECO:0000256" key="5">
    <source>
        <dbReference type="ARBA" id="ARBA00022982"/>
    </source>
</evidence>
<dbReference type="InterPro" id="IPR006885">
    <property type="entry name" value="NADH_UbQ_FeS_4_mit-like"/>
</dbReference>
<keyword evidence="4" id="KW-0809">Transit peptide</keyword>
<proteinExistence type="predicted"/>
<dbReference type="Pfam" id="PF04800">
    <property type="entry name" value="NDUS4"/>
    <property type="match status" value="1"/>
</dbReference>
<dbReference type="InterPro" id="IPR038532">
    <property type="entry name" value="NDUFS4-like_sf"/>
</dbReference>
<dbReference type="PANTHER" id="PTHR12219:SF8">
    <property type="entry name" value="NADH DEHYDROGENASE [UBIQUINONE] IRON-SULFUR PROTEIN 4, MITOCHONDRIAL"/>
    <property type="match status" value="1"/>
</dbReference>
<dbReference type="PANTHER" id="PTHR12219">
    <property type="entry name" value="NADH-UBIQUINONE OXIDOREDUCTASE"/>
    <property type="match status" value="1"/>
</dbReference>
<comment type="subcellular location">
    <subcellularLocation>
        <location evidence="1">Membrane</location>
    </subcellularLocation>
</comment>
<dbReference type="RefSeq" id="WP_289502704.1">
    <property type="nucleotide sequence ID" value="NZ_CP116805.1"/>
</dbReference>
<keyword evidence="5" id="KW-0249">Electron transport</keyword>
<keyword evidence="8" id="KW-1185">Reference proteome</keyword>
<evidence type="ECO:0000256" key="4">
    <source>
        <dbReference type="ARBA" id="ARBA00022946"/>
    </source>
</evidence>
<name>A0AAF0BKP5_9PROT</name>
<evidence type="ECO:0000256" key="2">
    <source>
        <dbReference type="ARBA" id="ARBA00022448"/>
    </source>
</evidence>
<dbReference type="GO" id="GO:0022900">
    <property type="term" value="P:electron transport chain"/>
    <property type="evidence" value="ECO:0007669"/>
    <property type="project" value="InterPro"/>
</dbReference>
<evidence type="ECO:0000313" key="8">
    <source>
        <dbReference type="Proteomes" id="UP001217500"/>
    </source>
</evidence>
<evidence type="ECO:0000256" key="6">
    <source>
        <dbReference type="ARBA" id="ARBA00023136"/>
    </source>
</evidence>
<protein>
    <submittedName>
        <fullName evidence="7">ETC complex I subunit</fullName>
    </submittedName>
</protein>
<reference evidence="7" key="1">
    <citation type="submission" date="2023-01" db="EMBL/GenBank/DDBJ databases">
        <title>The genome sequence of Kordiimonadaceae bacterium 6D33.</title>
        <authorList>
            <person name="Liu Y."/>
        </authorList>
    </citation>
    <scope>NUCLEOTIDE SEQUENCE</scope>
    <source>
        <strain evidence="7">6D33</strain>
    </source>
</reference>
<sequence>MSARIYRPSKTAMQSGTRNTRQWFLEFEPEKGKTLDPVMGWVGSGDTKGQVRLKFDTLEEAESYAKRMGLEYTVAPDHSRKRNIQAYADNFKYTA</sequence>
<evidence type="ECO:0000256" key="3">
    <source>
        <dbReference type="ARBA" id="ARBA00022660"/>
    </source>
</evidence>
<organism evidence="7 8">
    <name type="scientific">Gimibacter soli</name>
    <dbReference type="NCBI Taxonomy" id="3024400"/>
    <lineage>
        <taxon>Bacteria</taxon>
        <taxon>Pseudomonadati</taxon>
        <taxon>Pseudomonadota</taxon>
        <taxon>Alphaproteobacteria</taxon>
        <taxon>Kordiimonadales</taxon>
        <taxon>Temperatibacteraceae</taxon>
        <taxon>Gimibacter</taxon>
    </lineage>
</organism>
<evidence type="ECO:0000256" key="1">
    <source>
        <dbReference type="ARBA" id="ARBA00004370"/>
    </source>
</evidence>
<evidence type="ECO:0000313" key="7">
    <source>
        <dbReference type="EMBL" id="WCL53192.1"/>
    </source>
</evidence>
<keyword evidence="3" id="KW-0679">Respiratory chain</keyword>
<dbReference type="EMBL" id="CP116805">
    <property type="protein sequence ID" value="WCL53192.1"/>
    <property type="molecule type" value="Genomic_DNA"/>
</dbReference>
<dbReference type="Gene3D" id="3.30.160.190">
    <property type="entry name" value="atu1810 like domain"/>
    <property type="match status" value="1"/>
</dbReference>
<gene>
    <name evidence="7" type="ORF">PH603_11665</name>
</gene>
<dbReference type="KEGG" id="gso:PH603_11665"/>
<dbReference type="AlphaFoldDB" id="A0AAF0BKP5"/>
<accession>A0AAF0BKP5</accession>
<dbReference type="Proteomes" id="UP001217500">
    <property type="component" value="Chromosome"/>
</dbReference>
<keyword evidence="2" id="KW-0813">Transport</keyword>